<gene>
    <name evidence="1" type="ORF">GCM10023149_50600</name>
</gene>
<proteinExistence type="predicted"/>
<reference evidence="2" key="1">
    <citation type="journal article" date="2019" name="Int. J. Syst. Evol. Microbiol.">
        <title>The Global Catalogue of Microorganisms (GCM) 10K type strain sequencing project: providing services to taxonomists for standard genome sequencing and annotation.</title>
        <authorList>
            <consortium name="The Broad Institute Genomics Platform"/>
            <consortium name="The Broad Institute Genome Sequencing Center for Infectious Disease"/>
            <person name="Wu L."/>
            <person name="Ma J."/>
        </authorList>
    </citation>
    <scope>NUCLEOTIDE SEQUENCE [LARGE SCALE GENOMIC DNA]</scope>
    <source>
        <strain evidence="2">JCM 17705</strain>
    </source>
</reference>
<keyword evidence="2" id="KW-1185">Reference proteome</keyword>
<comment type="caution">
    <text evidence="1">The sequence shown here is derived from an EMBL/GenBank/DDBJ whole genome shotgun (WGS) entry which is preliminary data.</text>
</comment>
<name>A0ABP8HIC1_9SPHI</name>
<sequence>MKKLLIGICLLFMGDDGFAQKKVLNIPGIHQLVDQSKSENKLQVKARDKQAVVTANERANLTLLEKLKDRYRELQQRYNTLGLLINAADIGISATPMVNRIISNQGQILAKVQRNPALLAIGFDSELVFAEKAYSLLTYIAGVSLSFGDINQMRASDRKILFDFVLLELSHLQDLSNNMLGLFQYADLAAMLKAANPFQHFIDADLSIAKEIIQNAKYLK</sequence>
<dbReference type="Proteomes" id="UP001500582">
    <property type="component" value="Unassembled WGS sequence"/>
</dbReference>
<organism evidence="1 2">
    <name type="scientific">Mucilaginibacter gynuensis</name>
    <dbReference type="NCBI Taxonomy" id="1302236"/>
    <lineage>
        <taxon>Bacteria</taxon>
        <taxon>Pseudomonadati</taxon>
        <taxon>Bacteroidota</taxon>
        <taxon>Sphingobacteriia</taxon>
        <taxon>Sphingobacteriales</taxon>
        <taxon>Sphingobacteriaceae</taxon>
        <taxon>Mucilaginibacter</taxon>
    </lineage>
</organism>
<evidence type="ECO:0000313" key="2">
    <source>
        <dbReference type="Proteomes" id="UP001500582"/>
    </source>
</evidence>
<evidence type="ECO:0000313" key="1">
    <source>
        <dbReference type="EMBL" id="GAA4339714.1"/>
    </source>
</evidence>
<dbReference type="RefSeq" id="WP_345214014.1">
    <property type="nucleotide sequence ID" value="NZ_BAABFT010000023.1"/>
</dbReference>
<protein>
    <submittedName>
        <fullName evidence="1">Uncharacterized protein</fullName>
    </submittedName>
</protein>
<dbReference type="EMBL" id="BAABFT010000023">
    <property type="protein sequence ID" value="GAA4339714.1"/>
    <property type="molecule type" value="Genomic_DNA"/>
</dbReference>
<accession>A0ABP8HIC1</accession>